<protein>
    <submittedName>
        <fullName evidence="6">Unconventional prefoldin RPB5 interactor</fullName>
    </submittedName>
</protein>
<evidence type="ECO:0000256" key="1">
    <source>
        <dbReference type="ARBA" id="ARBA00004123"/>
    </source>
</evidence>
<comment type="similarity">
    <text evidence="3">Belongs to the RNA polymerase II subunit 5-mediating protein family.</text>
</comment>
<gene>
    <name evidence="6" type="primary">RMP</name>
</gene>
<dbReference type="GO" id="GO:0003714">
    <property type="term" value="F:transcription corepressor activity"/>
    <property type="evidence" value="ECO:0007669"/>
    <property type="project" value="TreeGrafter"/>
</dbReference>
<feature type="compositionally biased region" description="Basic and acidic residues" evidence="5">
    <location>
        <begin position="154"/>
        <end position="179"/>
    </location>
</feature>
<dbReference type="AlphaFoldDB" id="W8C739"/>
<dbReference type="Gene3D" id="1.10.287.370">
    <property type="match status" value="1"/>
</dbReference>
<dbReference type="PANTHER" id="PTHR15111:SF0">
    <property type="entry name" value="UNCONVENTIONAL PREFOLDIN RPB5 INTERACTOR 1"/>
    <property type="match status" value="1"/>
</dbReference>
<evidence type="ECO:0000313" key="6">
    <source>
        <dbReference type="EMBL" id="JAB98349.1"/>
    </source>
</evidence>
<dbReference type="InterPro" id="IPR009053">
    <property type="entry name" value="Prefoldin"/>
</dbReference>
<dbReference type="GO" id="GO:0005634">
    <property type="term" value="C:nucleus"/>
    <property type="evidence" value="ECO:0007669"/>
    <property type="project" value="UniProtKB-SubCell"/>
</dbReference>
<dbReference type="CTD" id="37924"/>
<reference evidence="6" key="1">
    <citation type="submission" date="2013-07" db="EMBL/GenBank/DDBJ databases">
        <authorList>
            <person name="Geib S."/>
        </authorList>
    </citation>
    <scope>NUCLEOTIDE SEQUENCE</scope>
</reference>
<evidence type="ECO:0000256" key="5">
    <source>
        <dbReference type="SAM" id="MobiDB-lite"/>
    </source>
</evidence>
<dbReference type="SUPFAM" id="SSF46579">
    <property type="entry name" value="Prefoldin"/>
    <property type="match status" value="1"/>
</dbReference>
<keyword evidence="2" id="KW-0539">Nucleus</keyword>
<dbReference type="InterPro" id="IPR052255">
    <property type="entry name" value="RNA_pol_II_subunit5-mediator"/>
</dbReference>
<comment type="subcellular location">
    <subcellularLocation>
        <location evidence="1">Nucleus</location>
    </subcellularLocation>
</comment>
<dbReference type="GO" id="GO:0019212">
    <property type="term" value="F:phosphatase inhibitor activity"/>
    <property type="evidence" value="ECO:0007669"/>
    <property type="project" value="TreeGrafter"/>
</dbReference>
<organism evidence="6">
    <name type="scientific">Ceratitis capitata</name>
    <name type="common">Mediterranean fruit fly</name>
    <name type="synonym">Tephritis capitata</name>
    <dbReference type="NCBI Taxonomy" id="7213"/>
    <lineage>
        <taxon>Eukaryota</taxon>
        <taxon>Metazoa</taxon>
        <taxon>Ecdysozoa</taxon>
        <taxon>Arthropoda</taxon>
        <taxon>Hexapoda</taxon>
        <taxon>Insecta</taxon>
        <taxon>Pterygota</taxon>
        <taxon>Neoptera</taxon>
        <taxon>Endopterygota</taxon>
        <taxon>Diptera</taxon>
        <taxon>Brachycera</taxon>
        <taxon>Muscomorpha</taxon>
        <taxon>Tephritoidea</taxon>
        <taxon>Tephritidae</taxon>
        <taxon>Ceratitis</taxon>
        <taxon>Ceratitis</taxon>
    </lineage>
</organism>
<feature type="region of interest" description="Disordered" evidence="5">
    <location>
        <begin position="152"/>
        <end position="179"/>
    </location>
</feature>
<dbReference type="PANTHER" id="PTHR15111">
    <property type="entry name" value="RNA POLYMERASE II SUBUNIT 5-MEDIATING PROTEIN NNX3"/>
    <property type="match status" value="1"/>
</dbReference>
<keyword evidence="4" id="KW-0175">Coiled coil</keyword>
<proteinExistence type="evidence at transcript level"/>
<evidence type="ECO:0000256" key="3">
    <source>
        <dbReference type="ARBA" id="ARBA00038295"/>
    </source>
</evidence>
<dbReference type="EMBL" id="GAMC01008206">
    <property type="protein sequence ID" value="JAB98349.1"/>
    <property type="molecule type" value="mRNA"/>
</dbReference>
<dbReference type="InterPro" id="IPR004127">
    <property type="entry name" value="Prefoldin_subunit_alpha"/>
</dbReference>
<name>W8C739_CERCA</name>
<dbReference type="GO" id="GO:0000122">
    <property type="term" value="P:negative regulation of transcription by RNA polymerase II"/>
    <property type="evidence" value="ECO:0007669"/>
    <property type="project" value="TreeGrafter"/>
</dbReference>
<dbReference type="Pfam" id="PF02996">
    <property type="entry name" value="Prefoldin"/>
    <property type="match status" value="1"/>
</dbReference>
<sequence>MEKREEALREALVNNAEETSRWESYKEDNSTAVVNLNEFSKFLTVDVMVPIGRKAYMPGHLIHTNEVLVGHYQNYFSKCSAHKAKEICEYRIKMAEDHLEKLKTERDLWQNKLDKPYNNGAFPSMDNHEIIEHYDEDEEKIWREKHKVRVKQAKAREKVEREQSSEKGSDSNETKDLRDNDIFRMLEEAELMEELQNELDILDIDEVSNETIRKLMAGDMKLPTEKTRISHSDQMDKVQNKNEINTSIENANKNKEQKLQGIVKKREIDTNSLSTNNNNRSNPELVTASNISNEISDSDMDDLPREVQIIKEQAKFLPLLEQIGFYEFQIKIMRQKLLTLPLKTQDDIDQKVHILNVLETLEELLEITEDSAQAEEEQIINDMDVTTEEISASEKKNIANDGEKPLKRRISFASQNETLEFRKNETISEMLPKVQPQNKDIIKLAEDDFCPNSKISTYKVDRQKNIIDRVEKNLRFIKENQSTKDFQLVDTILESSTGGCYTLRINYQHSAASENEVSRRNENYEDSYPGSPADLYEAYLKNTEKQAAKSQIIYPNAYAGEDKVKVPHLRENDRVNFYEDQRLEFSKPTVTEAKSILRNKSAVEREQHKLGHKNRVTNNKQGQKKKVNTIVDEEQYMSAYYKVMNEVIEKPITEPEPLPECKYIDAHTPKKRISHFKQNRKVAEKI</sequence>
<reference evidence="6" key="2">
    <citation type="journal article" date="2014" name="BMC Genomics">
        <title>A genomic perspective to assessing quality of mass-reared SIT flies used in Mediterranean fruit fly (Ceratitis capitata) eradication in California.</title>
        <authorList>
            <person name="Calla B."/>
            <person name="Hall B."/>
            <person name="Hou S."/>
            <person name="Geib S.M."/>
        </authorList>
    </citation>
    <scope>NUCLEOTIDE SEQUENCE</scope>
</reference>
<feature type="coiled-coil region" evidence="4">
    <location>
        <begin position="85"/>
        <end position="112"/>
    </location>
</feature>
<dbReference type="CDD" id="cd23159">
    <property type="entry name" value="Prefoldin_URI1"/>
    <property type="match status" value="1"/>
</dbReference>
<evidence type="ECO:0000256" key="4">
    <source>
        <dbReference type="SAM" id="Coils"/>
    </source>
</evidence>
<accession>W8C739</accession>
<dbReference type="OrthoDB" id="21413at2759"/>
<dbReference type="KEGG" id="ccat:101452087"/>
<dbReference type="GO" id="GO:0003682">
    <property type="term" value="F:chromatin binding"/>
    <property type="evidence" value="ECO:0007669"/>
    <property type="project" value="TreeGrafter"/>
</dbReference>
<evidence type="ECO:0000256" key="2">
    <source>
        <dbReference type="ARBA" id="ARBA00023242"/>
    </source>
</evidence>
<dbReference type="GeneID" id="101452087"/>